<name>A0AA39YC21_9PEZI</name>
<proteinExistence type="predicted"/>
<gene>
    <name evidence="2" type="ORF">B0T16DRAFT_137668</name>
</gene>
<comment type="caution">
    <text evidence="2">The sequence shown here is derived from an EMBL/GenBank/DDBJ whole genome shotgun (WGS) entry which is preliminary data.</text>
</comment>
<protein>
    <submittedName>
        <fullName evidence="2">Uncharacterized protein</fullName>
    </submittedName>
</protein>
<dbReference type="Proteomes" id="UP001174936">
    <property type="component" value="Unassembled WGS sequence"/>
</dbReference>
<feature type="compositionally biased region" description="Low complexity" evidence="1">
    <location>
        <begin position="194"/>
        <end position="203"/>
    </location>
</feature>
<dbReference type="AlphaFoldDB" id="A0AA39YC21"/>
<evidence type="ECO:0000256" key="1">
    <source>
        <dbReference type="SAM" id="MobiDB-lite"/>
    </source>
</evidence>
<keyword evidence="3" id="KW-1185">Reference proteome</keyword>
<sequence>MSWTSVLITVSVTLRRGFLRTDLGCHRFRLSFPHFPQIGPVGHISTVRLLKLANRSHTQCPSRRQQPRRCGQTCAATAISAADQALVSASTAFWQDPGRAMQIGMCWPGGGHLRLAMFQLLSAAPAEPSRQQPKKITCTRQQKSCFLRVVLDRWICSFRSRQGGSGAGSKSRQPLTVHGAARPIRNRHSGLDNGGVSAVSARGSGRGRQSVTHRPPPD</sequence>
<feature type="region of interest" description="Disordered" evidence="1">
    <location>
        <begin position="161"/>
        <end position="218"/>
    </location>
</feature>
<evidence type="ECO:0000313" key="2">
    <source>
        <dbReference type="EMBL" id="KAK0649873.1"/>
    </source>
</evidence>
<evidence type="ECO:0000313" key="3">
    <source>
        <dbReference type="Proteomes" id="UP001174936"/>
    </source>
</evidence>
<organism evidence="2 3">
    <name type="scientific">Cercophora newfieldiana</name>
    <dbReference type="NCBI Taxonomy" id="92897"/>
    <lineage>
        <taxon>Eukaryota</taxon>
        <taxon>Fungi</taxon>
        <taxon>Dikarya</taxon>
        <taxon>Ascomycota</taxon>
        <taxon>Pezizomycotina</taxon>
        <taxon>Sordariomycetes</taxon>
        <taxon>Sordariomycetidae</taxon>
        <taxon>Sordariales</taxon>
        <taxon>Lasiosphaeriaceae</taxon>
        <taxon>Cercophora</taxon>
    </lineage>
</organism>
<accession>A0AA39YC21</accession>
<dbReference type="EMBL" id="JAULSV010000003">
    <property type="protein sequence ID" value="KAK0649873.1"/>
    <property type="molecule type" value="Genomic_DNA"/>
</dbReference>
<reference evidence="2" key="1">
    <citation type="submission" date="2023-06" db="EMBL/GenBank/DDBJ databases">
        <title>Genome-scale phylogeny and comparative genomics of the fungal order Sordariales.</title>
        <authorList>
            <consortium name="Lawrence Berkeley National Laboratory"/>
            <person name="Hensen N."/>
            <person name="Bonometti L."/>
            <person name="Westerberg I."/>
            <person name="Brannstrom I.O."/>
            <person name="Guillou S."/>
            <person name="Cros-Aarteil S."/>
            <person name="Calhoun S."/>
            <person name="Haridas S."/>
            <person name="Kuo A."/>
            <person name="Mondo S."/>
            <person name="Pangilinan J."/>
            <person name="Riley R."/>
            <person name="Labutti K."/>
            <person name="Andreopoulos B."/>
            <person name="Lipzen A."/>
            <person name="Chen C."/>
            <person name="Yanf M."/>
            <person name="Daum C."/>
            <person name="Ng V."/>
            <person name="Clum A."/>
            <person name="Steindorff A."/>
            <person name="Ohm R."/>
            <person name="Martin F."/>
            <person name="Silar P."/>
            <person name="Natvig D."/>
            <person name="Lalanne C."/>
            <person name="Gautier V."/>
            <person name="Ament-Velasquez S.L."/>
            <person name="Kruys A."/>
            <person name="Hutchinson M.I."/>
            <person name="Powell A.J."/>
            <person name="Barry K."/>
            <person name="Miller A.N."/>
            <person name="Grigoriev I.V."/>
            <person name="Debuchy R."/>
            <person name="Gladieux P."/>
            <person name="Thoren M.H."/>
            <person name="Johannesson H."/>
        </authorList>
    </citation>
    <scope>NUCLEOTIDE SEQUENCE</scope>
    <source>
        <strain evidence="2">SMH2532-1</strain>
    </source>
</reference>